<sequence>EPRGAGAADPRRRARGVRRARLPRRVDGGRRRARRHHQARALHALRLQGRAAAGVHRAGARRAAGGHLGGRRGRVGSGGDAAQRHPRVLPLPRGAGPDVDRAVLGVERGRGGAGGGPRPAERLHRLPARRAGAGHRPAAAGRVGAGDRRGVRAAGELAGHRAVGDRRAGHRLPHGPGLDGARGGAARARRDGL</sequence>
<organism evidence="2">
    <name type="scientific">uncultured Pseudonocardia sp</name>
    <dbReference type="NCBI Taxonomy" id="211455"/>
    <lineage>
        <taxon>Bacteria</taxon>
        <taxon>Bacillati</taxon>
        <taxon>Actinomycetota</taxon>
        <taxon>Actinomycetes</taxon>
        <taxon>Pseudonocardiales</taxon>
        <taxon>Pseudonocardiaceae</taxon>
        <taxon>Pseudonocardia</taxon>
        <taxon>environmental samples</taxon>
    </lineage>
</organism>
<name>A0A6J4PF89_9PSEU</name>
<feature type="compositionally biased region" description="Basic residues" evidence="1">
    <location>
        <begin position="12"/>
        <end position="23"/>
    </location>
</feature>
<feature type="compositionally biased region" description="Low complexity" evidence="1">
    <location>
        <begin position="130"/>
        <end position="142"/>
    </location>
</feature>
<evidence type="ECO:0000313" key="2">
    <source>
        <dbReference type="EMBL" id="CAA9412816.1"/>
    </source>
</evidence>
<dbReference type="AlphaFoldDB" id="A0A6J4PF89"/>
<feature type="region of interest" description="Disordered" evidence="1">
    <location>
        <begin position="57"/>
        <end position="99"/>
    </location>
</feature>
<evidence type="ECO:0000256" key="1">
    <source>
        <dbReference type="SAM" id="MobiDB-lite"/>
    </source>
</evidence>
<feature type="compositionally biased region" description="Basic and acidic residues" evidence="1">
    <location>
        <begin position="158"/>
        <end position="167"/>
    </location>
</feature>
<feature type="region of interest" description="Disordered" evidence="1">
    <location>
        <begin position="1"/>
        <end position="38"/>
    </location>
</feature>
<feature type="non-terminal residue" evidence="2">
    <location>
        <position position="1"/>
    </location>
</feature>
<reference evidence="2" key="1">
    <citation type="submission" date="2020-02" db="EMBL/GenBank/DDBJ databases">
        <authorList>
            <person name="Meier V. D."/>
        </authorList>
    </citation>
    <scope>NUCLEOTIDE SEQUENCE</scope>
    <source>
        <strain evidence="2">AVDCRST_MAG66</strain>
    </source>
</reference>
<proteinExistence type="predicted"/>
<feature type="non-terminal residue" evidence="2">
    <location>
        <position position="193"/>
    </location>
</feature>
<feature type="region of interest" description="Disordered" evidence="1">
    <location>
        <begin position="130"/>
        <end position="193"/>
    </location>
</feature>
<accession>A0A6J4PF89</accession>
<protein>
    <submittedName>
        <fullName evidence="2">Transcriptional regulator, AcrR family</fullName>
    </submittedName>
</protein>
<gene>
    <name evidence="2" type="ORF">AVDCRST_MAG66-2140</name>
</gene>
<dbReference type="EMBL" id="CADCUS010000313">
    <property type="protein sequence ID" value="CAA9412816.1"/>
    <property type="molecule type" value="Genomic_DNA"/>
</dbReference>